<dbReference type="Proteomes" id="UP000540417">
    <property type="component" value="Unassembled WGS sequence"/>
</dbReference>
<feature type="region of interest" description="Disordered" evidence="1">
    <location>
        <begin position="103"/>
        <end position="125"/>
    </location>
</feature>
<dbReference type="EMBL" id="AABGVJ010000001">
    <property type="protein sequence ID" value="EAH4372275.1"/>
    <property type="molecule type" value="Genomic_DNA"/>
</dbReference>
<dbReference type="EMBL" id="VTIK01000025">
    <property type="protein sequence ID" value="TYU48773.1"/>
    <property type="molecule type" value="Genomic_DNA"/>
</dbReference>
<keyword evidence="2" id="KW-0472">Membrane</keyword>
<keyword evidence="2" id="KW-1133">Transmembrane helix</keyword>
<evidence type="ECO:0000313" key="6">
    <source>
        <dbReference type="Proteomes" id="UP000540417"/>
    </source>
</evidence>
<evidence type="ECO:0000313" key="3">
    <source>
        <dbReference type="EMBL" id="EAH4372275.1"/>
    </source>
</evidence>
<protein>
    <submittedName>
        <fullName evidence="3">DUF3139 domain-containing protein</fullName>
    </submittedName>
</protein>
<reference evidence="3 6" key="1">
    <citation type="submission" date="2019-04" db="EMBL/GenBank/DDBJ databases">
        <authorList>
            <consortium name="GenomeTrakr: Next Generation Sequencing Network for Food Pathogen Tracability"/>
        </authorList>
    </citation>
    <scope>NUCLEOTIDE SEQUENCE [LARGE SCALE GENOMIC DNA]</scope>
    <source>
        <strain evidence="3 6">LS1419</strain>
    </source>
</reference>
<name>A0A7U7TUF9_LISMN</name>
<dbReference type="AlphaFoldDB" id="A0A7U7TUF9"/>
<dbReference type="InterPro" id="IPR021486">
    <property type="entry name" value="DUF3139"/>
</dbReference>
<reference evidence="4 5" key="2">
    <citation type="submission" date="2019-08" db="EMBL/GenBank/DDBJ databases">
        <title>Soil Listeria distribution.</title>
        <authorList>
            <person name="Liao J."/>
        </authorList>
    </citation>
    <scope>NUCLEOTIDE SEQUENCE [LARGE SCALE GENOMIC DNA]</scope>
    <source>
        <strain evidence="4 5">IN-RH-2-BL1</strain>
    </source>
</reference>
<keyword evidence="2" id="KW-0812">Transmembrane</keyword>
<accession>A0A7U7TUF9</accession>
<organism evidence="3 6">
    <name type="scientific">Listeria monocytogenes</name>
    <dbReference type="NCBI Taxonomy" id="1639"/>
    <lineage>
        <taxon>Bacteria</taxon>
        <taxon>Bacillati</taxon>
        <taxon>Bacillota</taxon>
        <taxon>Bacilli</taxon>
        <taxon>Bacillales</taxon>
        <taxon>Listeriaceae</taxon>
        <taxon>Listeria</taxon>
    </lineage>
</organism>
<evidence type="ECO:0000313" key="4">
    <source>
        <dbReference type="EMBL" id="TYU48773.1"/>
    </source>
</evidence>
<gene>
    <name evidence="3" type="ORF">E5H26_06080</name>
    <name evidence="4" type="ORF">FZW98_14865</name>
</gene>
<evidence type="ECO:0000256" key="2">
    <source>
        <dbReference type="SAM" id="Phobius"/>
    </source>
</evidence>
<sequence>MKKYKKWWITIGIIFLLSVIGYVYWFAIPKHTANKAVDNYLAEQKIKSNQIETRVIKKDCKMGGYLTKIVFKDDSKLKYEYSYDERIDLPYHIFLDAYKDGSGQTEGEMKHPPLQEQLEEMNKSK</sequence>
<dbReference type="Pfam" id="PF11337">
    <property type="entry name" value="DUF3139"/>
    <property type="match status" value="1"/>
</dbReference>
<proteinExistence type="predicted"/>
<feature type="transmembrane region" description="Helical" evidence="2">
    <location>
        <begin position="7"/>
        <end position="27"/>
    </location>
</feature>
<comment type="caution">
    <text evidence="3">The sequence shown here is derived from an EMBL/GenBank/DDBJ whole genome shotgun (WGS) entry which is preliminary data.</text>
</comment>
<dbReference type="RefSeq" id="WP_070211740.1">
    <property type="nucleotide sequence ID" value="NZ_MKMQ01000010.1"/>
</dbReference>
<evidence type="ECO:0000313" key="5">
    <source>
        <dbReference type="Proteomes" id="UP000322220"/>
    </source>
</evidence>
<evidence type="ECO:0000256" key="1">
    <source>
        <dbReference type="SAM" id="MobiDB-lite"/>
    </source>
</evidence>
<dbReference type="Proteomes" id="UP000322220">
    <property type="component" value="Unassembled WGS sequence"/>
</dbReference>